<proteinExistence type="predicted"/>
<dbReference type="Proteomes" id="UP000356253">
    <property type="component" value="Unassembled WGS sequence"/>
</dbReference>
<dbReference type="EMBL" id="CABVMM010000019">
    <property type="protein sequence ID" value="VVV02359.1"/>
    <property type="molecule type" value="Genomic_DNA"/>
</dbReference>
<keyword evidence="2" id="KW-1185">Reference proteome</keyword>
<organism evidence="1 2">
    <name type="scientific">Mesonia oceanica</name>
    <dbReference type="NCBI Taxonomy" id="2687242"/>
    <lineage>
        <taxon>Bacteria</taxon>
        <taxon>Pseudomonadati</taxon>
        <taxon>Bacteroidota</taxon>
        <taxon>Flavobacteriia</taxon>
        <taxon>Flavobacteriales</taxon>
        <taxon>Flavobacteriaceae</taxon>
        <taxon>Mesonia</taxon>
    </lineage>
</organism>
<reference evidence="1" key="1">
    <citation type="submission" date="2019-09" db="EMBL/GenBank/DDBJ databases">
        <authorList>
            <person name="Rodrigo-Torres L."/>
            <person name="Arahal R. D."/>
            <person name="Lucena T."/>
        </authorList>
    </citation>
    <scope>NUCLEOTIDE SEQUENCE</scope>
    <source>
        <strain evidence="1">ISS653</strain>
    </source>
</reference>
<evidence type="ECO:0000313" key="1">
    <source>
        <dbReference type="EMBL" id="VVV02359.1"/>
    </source>
</evidence>
<gene>
    <name evidence="1" type="ORF">FVB9532_03658</name>
</gene>
<accession>A0AC61YCW9</accession>
<sequence>MVDANVSCNAGNDGQATASAVGGTSPYTYLWDDADMQTTATATGLAAGTYTVTITDDNGCTDTASVTINEPVTLTASATVDDNVSCNAGNDGTATASGTGGTPPYTYLWDDTDAQTTATAVGLAAGTYTVTITDDNGCTDTASVTITEPIALTASATVDDNVSCNGGGNGNITIELTGGTSPFEYVINGTTYSNFPDPTLAISGLQAGTYPINVTDANGCTATTSVTITEPAALSASAIVDANVNCNGGENGLATVAAVGGTAPYTYLWDDNDAQTTATATGLAAGTYNVTVTDDNGCTDTASVTITEPVTLTASATVDTNVSCNAGNDGTATASGTGGTPPYTYLWDDTDAQTTATATGLTAGTYTVTITDANLCTATASATINEPVTLTASAIVDANASCNAGENGQATVAAVGGTAPYTYLWDDTDAQTTATATGLAAGTYNVTVTDDNGCTDTASVTITEPAALTASAIVDTNVNCNGGTNGQATVAAVGGTAPYTYLWDDNDAQTTATATGLAAGTYTVTITDDNGCTDTASVTITEPVTLTASTTVDANVSCNGESNGQATVSAVGGTAPYTYLWDDNDAQTTATATGLAAGTYNVTITDANLCTTTASATINEPVTLTGAAIVDANVSCNGSANGQATVAAVGGTAPYTYLWDDNDAQTTATAIGLAAGTYNVTITDANGCTATASATITEPTAIVIDAIVTANASCNGANNGAASITITGGAAPYEFDFDNSTYADVTDNETVAIGGLLAGTYEVTVTDANNCPAIASVTITEPTTLLAEASVDTDLSCIDATDGSATVTVAGGVAPYTYLWDDADAQTTATATGLVAGTYTVTVTDDNGCTTTASVDIVVADDEAPVVVCQDITVSLDENGNASILAEDIDNGSTDNCTIASFEVDIDTFDCTMIGMNNVTLTVTDESGNSATCSSVVTVEDNEMPMVSCQALFINLDENGQASIVPEDIVTASSDNCAVETLSLDIDTFSCEDAGTEVEVTVFAQDASGNIASCSALVSVNDVTAPVIECMEEMEVVGNTGDNFYSLANFVANGDVTATDSCDGEVTTIVQTPPAGTLLQEGQHEILFVAEDQYGNSSICSTIITVTLDLKVDAPRLNLGKVKLYPNPADSYITVENPQSIALDKMVIYDLNGRKVMDMDLVNYSQGQHIDISKLEAAQYFAMIRSKANGTVVKRFIKE</sequence>
<name>A0AC61YCW9_9FLAO</name>
<comment type="caution">
    <text evidence="1">The sequence shown here is derived from an EMBL/GenBank/DDBJ whole genome shotgun (WGS) entry which is preliminary data.</text>
</comment>
<evidence type="ECO:0000313" key="2">
    <source>
        <dbReference type="Proteomes" id="UP000356253"/>
    </source>
</evidence>
<protein>
    <submittedName>
        <fullName evidence="1">Uncharacterized protein</fullName>
    </submittedName>
</protein>